<dbReference type="SUPFAM" id="SSF55729">
    <property type="entry name" value="Acyl-CoA N-acyltransferases (Nat)"/>
    <property type="match status" value="1"/>
</dbReference>
<dbReference type="InterPro" id="IPR016181">
    <property type="entry name" value="Acyl_CoA_acyltransferase"/>
</dbReference>
<organism evidence="5 6">
    <name type="scientific">Limimonas halophila</name>
    <dbReference type="NCBI Taxonomy" id="1082479"/>
    <lineage>
        <taxon>Bacteria</taxon>
        <taxon>Pseudomonadati</taxon>
        <taxon>Pseudomonadota</taxon>
        <taxon>Alphaproteobacteria</taxon>
        <taxon>Rhodospirillales</taxon>
        <taxon>Rhodovibrionaceae</taxon>
        <taxon>Limimonas</taxon>
    </lineage>
</organism>
<protein>
    <submittedName>
        <fullName evidence="5">Acetyltransferase (GNAT) family protein</fullName>
    </submittedName>
</protein>
<evidence type="ECO:0000313" key="5">
    <source>
        <dbReference type="EMBL" id="SDG11970.1"/>
    </source>
</evidence>
<comment type="similarity">
    <text evidence="1">Belongs to the acetyltransferase family.</text>
</comment>
<dbReference type="InterPro" id="IPR051016">
    <property type="entry name" value="Diverse_Substrate_AcTransf"/>
</dbReference>
<dbReference type="OrthoDB" id="9805924at2"/>
<accession>A0A1G7RPS7</accession>
<dbReference type="PANTHER" id="PTHR10545">
    <property type="entry name" value="DIAMINE N-ACETYLTRANSFERASE"/>
    <property type="match status" value="1"/>
</dbReference>
<proteinExistence type="inferred from homology"/>
<sequence length="166" mass="18838">MPTVHHRDAEPRDVPLILRMIRELAEYEALLHAVEADEAALHRTLFAPEPKVFAMIVECDGEPAGFALYYYTYSTFQGKHGIYIEDLYIRPAWRNQGLGKGVFRCLADKACREDFGRIEWSVLDWNSDAIAFYERQGAVAMNEWIRMRLEGEAITALAAPTSDGAV</sequence>
<evidence type="ECO:0000313" key="6">
    <source>
        <dbReference type="Proteomes" id="UP000199415"/>
    </source>
</evidence>
<evidence type="ECO:0000256" key="1">
    <source>
        <dbReference type="ARBA" id="ARBA00008694"/>
    </source>
</evidence>
<keyword evidence="2 5" id="KW-0808">Transferase</keyword>
<name>A0A1G7RPS7_9PROT</name>
<evidence type="ECO:0000256" key="2">
    <source>
        <dbReference type="ARBA" id="ARBA00022679"/>
    </source>
</evidence>
<dbReference type="STRING" id="1082479.SAMN05216241_105195"/>
<dbReference type="RefSeq" id="WP_090019858.1">
    <property type="nucleotide sequence ID" value="NZ_FNCE01000005.1"/>
</dbReference>
<evidence type="ECO:0000259" key="4">
    <source>
        <dbReference type="PROSITE" id="PS51186"/>
    </source>
</evidence>
<dbReference type="PANTHER" id="PTHR10545:SF29">
    <property type="entry name" value="GH14572P-RELATED"/>
    <property type="match status" value="1"/>
</dbReference>
<feature type="domain" description="N-acetyltransferase" evidence="4">
    <location>
        <begin position="4"/>
        <end position="152"/>
    </location>
</feature>
<reference evidence="5 6" key="1">
    <citation type="submission" date="2016-10" db="EMBL/GenBank/DDBJ databases">
        <authorList>
            <person name="de Groot N.N."/>
        </authorList>
    </citation>
    <scope>NUCLEOTIDE SEQUENCE [LARGE SCALE GENOMIC DNA]</scope>
    <source>
        <strain evidence="5 6">DSM 25584</strain>
    </source>
</reference>
<dbReference type="Proteomes" id="UP000199415">
    <property type="component" value="Unassembled WGS sequence"/>
</dbReference>
<dbReference type="GO" id="GO:0008080">
    <property type="term" value="F:N-acetyltransferase activity"/>
    <property type="evidence" value="ECO:0007669"/>
    <property type="project" value="TreeGrafter"/>
</dbReference>
<dbReference type="AlphaFoldDB" id="A0A1G7RPS7"/>
<dbReference type="Gene3D" id="3.40.630.30">
    <property type="match status" value="1"/>
</dbReference>
<keyword evidence="6" id="KW-1185">Reference proteome</keyword>
<dbReference type="PROSITE" id="PS51186">
    <property type="entry name" value="GNAT"/>
    <property type="match status" value="1"/>
</dbReference>
<dbReference type="Pfam" id="PF00583">
    <property type="entry name" value="Acetyltransf_1"/>
    <property type="match status" value="1"/>
</dbReference>
<evidence type="ECO:0000256" key="3">
    <source>
        <dbReference type="ARBA" id="ARBA00023315"/>
    </source>
</evidence>
<dbReference type="EMBL" id="FNCE01000005">
    <property type="protein sequence ID" value="SDG11970.1"/>
    <property type="molecule type" value="Genomic_DNA"/>
</dbReference>
<dbReference type="InterPro" id="IPR000182">
    <property type="entry name" value="GNAT_dom"/>
</dbReference>
<dbReference type="FunFam" id="3.40.630.30:FF:000064">
    <property type="entry name" value="GNAT family acetyltransferase"/>
    <property type="match status" value="1"/>
</dbReference>
<dbReference type="CDD" id="cd04301">
    <property type="entry name" value="NAT_SF"/>
    <property type="match status" value="1"/>
</dbReference>
<keyword evidence="3" id="KW-0012">Acyltransferase</keyword>
<gene>
    <name evidence="5" type="ORF">SAMN05216241_105195</name>
</gene>